<accession>A0A8J2HL47</accession>
<proteinExistence type="predicted"/>
<dbReference type="OrthoDB" id="6784122at2759"/>
<name>A0A8J2HL47_COTCN</name>
<dbReference type="EMBL" id="CAJNRD030001123">
    <property type="protein sequence ID" value="CAG5101984.1"/>
    <property type="molecule type" value="Genomic_DNA"/>
</dbReference>
<dbReference type="AlphaFoldDB" id="A0A8J2HL47"/>
<gene>
    <name evidence="1" type="ORF">HICCMSTLAB_LOCUS10788</name>
</gene>
<reference evidence="1" key="1">
    <citation type="submission" date="2021-04" db="EMBL/GenBank/DDBJ databases">
        <authorList>
            <person name="Chebbi M.A.C M."/>
        </authorList>
    </citation>
    <scope>NUCLEOTIDE SEQUENCE</scope>
</reference>
<protein>
    <submittedName>
        <fullName evidence="1">Uncharacterized protein</fullName>
    </submittedName>
</protein>
<comment type="caution">
    <text evidence="1">The sequence shown here is derived from an EMBL/GenBank/DDBJ whole genome shotgun (WGS) entry which is preliminary data.</text>
</comment>
<dbReference type="Proteomes" id="UP000786811">
    <property type="component" value="Unassembled WGS sequence"/>
</dbReference>
<sequence>MNSNVELIILNEPPAPKLNYIYQEYVPTRVIELSDYKAKLDLRREFNIDHETAGTSSDSSYKKCNYNPSRSLFNIDNNVKVPKLPAGTIIVKKEDKKPKLQSRNASNIESIIGKIKSMKKMDKTKTEVQQRVPLQGVKKKNDDNFSRLRLLAAKRRGCRNDGGIKKKQLKKCNVPHMNTRSITKKLYNVGAAYQPPTVSDEMEWKEWPVHGMHERPIYHPQIGLGTEFFGRCFVNADNNSYKQVSSAIGSNMTNNENRWLCKKRTYSRDKRTKSKEEKTFAHYMHDSLHYVLGFCAQIMTPEYKTLINKQITRKSETVENIISKSENSVNLKAPLASLKGSTFFLQEVSSTSGEVSKLSPNKLFINFKNIKNHEKLQQALESGSKNTLILLKTTIPTVKKERSKIVKPEASISARTENFTDGIVVSDNAFHGYQEKYFTVQTNKTFQDTNSTGAKVVDFELLNGNWINELIEDTAMIYCVAAGIHQDDLISYIDTLDADQSINWLMSKLE</sequence>
<organism evidence="1 2">
    <name type="scientific">Cotesia congregata</name>
    <name type="common">Parasitoid wasp</name>
    <name type="synonym">Apanteles congregatus</name>
    <dbReference type="NCBI Taxonomy" id="51543"/>
    <lineage>
        <taxon>Eukaryota</taxon>
        <taxon>Metazoa</taxon>
        <taxon>Ecdysozoa</taxon>
        <taxon>Arthropoda</taxon>
        <taxon>Hexapoda</taxon>
        <taxon>Insecta</taxon>
        <taxon>Pterygota</taxon>
        <taxon>Neoptera</taxon>
        <taxon>Endopterygota</taxon>
        <taxon>Hymenoptera</taxon>
        <taxon>Apocrita</taxon>
        <taxon>Ichneumonoidea</taxon>
        <taxon>Braconidae</taxon>
        <taxon>Microgastrinae</taxon>
        <taxon>Cotesia</taxon>
    </lineage>
</organism>
<evidence type="ECO:0000313" key="2">
    <source>
        <dbReference type="Proteomes" id="UP000786811"/>
    </source>
</evidence>
<evidence type="ECO:0000313" key="1">
    <source>
        <dbReference type="EMBL" id="CAG5101984.1"/>
    </source>
</evidence>
<keyword evidence="2" id="KW-1185">Reference proteome</keyword>